<keyword evidence="2" id="KW-1185">Reference proteome</keyword>
<protein>
    <submittedName>
        <fullName evidence="1">Uncharacterized protein</fullName>
    </submittedName>
</protein>
<name>A0ACD3AUT0_9AGAR</name>
<organism evidence="1 2">
    <name type="scientific">Pluteus cervinus</name>
    <dbReference type="NCBI Taxonomy" id="181527"/>
    <lineage>
        <taxon>Eukaryota</taxon>
        <taxon>Fungi</taxon>
        <taxon>Dikarya</taxon>
        <taxon>Basidiomycota</taxon>
        <taxon>Agaricomycotina</taxon>
        <taxon>Agaricomycetes</taxon>
        <taxon>Agaricomycetidae</taxon>
        <taxon>Agaricales</taxon>
        <taxon>Pluteineae</taxon>
        <taxon>Pluteaceae</taxon>
        <taxon>Pluteus</taxon>
    </lineage>
</organism>
<gene>
    <name evidence="1" type="ORF">BDN72DRAFT_959564</name>
</gene>
<proteinExistence type="predicted"/>
<accession>A0ACD3AUT0</accession>
<evidence type="ECO:0000313" key="1">
    <source>
        <dbReference type="EMBL" id="TFK69495.1"/>
    </source>
</evidence>
<dbReference type="Proteomes" id="UP000308600">
    <property type="component" value="Unassembled WGS sequence"/>
</dbReference>
<dbReference type="EMBL" id="ML208330">
    <property type="protein sequence ID" value="TFK69495.1"/>
    <property type="molecule type" value="Genomic_DNA"/>
</dbReference>
<evidence type="ECO:0000313" key="2">
    <source>
        <dbReference type="Proteomes" id="UP000308600"/>
    </source>
</evidence>
<sequence>MLNLEPEDIEPAFPPEIEEFIFSLCAQGGLDNCKPLIFVARRVYHWLRPYLYKVVIFHEDRRHYGPRLDGKSLKIHGSYIRHILLWGVISEEQCLHDPATCLSWCPNVVDVALWDSDISYDQTLINQLLALPLTHLSFDVTVFHSHLTRYSTSKSASFTSVTHLDLIGAEVKLRVSKIKEYFPSLTHLAINEKRRLSAQVILDCWGDQLEVLIWYINRSQADPAHSVPDDPRVAVIYQVWEYVREWNKATEDGPKSIWRIAEAKVEGRRRR</sequence>
<reference evidence="1 2" key="1">
    <citation type="journal article" date="2019" name="Nat. Ecol. Evol.">
        <title>Megaphylogeny resolves global patterns of mushroom evolution.</title>
        <authorList>
            <person name="Varga T."/>
            <person name="Krizsan K."/>
            <person name="Foldi C."/>
            <person name="Dima B."/>
            <person name="Sanchez-Garcia M."/>
            <person name="Sanchez-Ramirez S."/>
            <person name="Szollosi G.J."/>
            <person name="Szarkandi J.G."/>
            <person name="Papp V."/>
            <person name="Albert L."/>
            <person name="Andreopoulos W."/>
            <person name="Angelini C."/>
            <person name="Antonin V."/>
            <person name="Barry K.W."/>
            <person name="Bougher N.L."/>
            <person name="Buchanan P."/>
            <person name="Buyck B."/>
            <person name="Bense V."/>
            <person name="Catcheside P."/>
            <person name="Chovatia M."/>
            <person name="Cooper J."/>
            <person name="Damon W."/>
            <person name="Desjardin D."/>
            <person name="Finy P."/>
            <person name="Geml J."/>
            <person name="Haridas S."/>
            <person name="Hughes K."/>
            <person name="Justo A."/>
            <person name="Karasinski D."/>
            <person name="Kautmanova I."/>
            <person name="Kiss B."/>
            <person name="Kocsube S."/>
            <person name="Kotiranta H."/>
            <person name="LaButti K.M."/>
            <person name="Lechner B.E."/>
            <person name="Liimatainen K."/>
            <person name="Lipzen A."/>
            <person name="Lukacs Z."/>
            <person name="Mihaltcheva S."/>
            <person name="Morgado L.N."/>
            <person name="Niskanen T."/>
            <person name="Noordeloos M.E."/>
            <person name="Ohm R.A."/>
            <person name="Ortiz-Santana B."/>
            <person name="Ovrebo C."/>
            <person name="Racz N."/>
            <person name="Riley R."/>
            <person name="Savchenko A."/>
            <person name="Shiryaev A."/>
            <person name="Soop K."/>
            <person name="Spirin V."/>
            <person name="Szebenyi C."/>
            <person name="Tomsovsky M."/>
            <person name="Tulloss R.E."/>
            <person name="Uehling J."/>
            <person name="Grigoriev I.V."/>
            <person name="Vagvolgyi C."/>
            <person name="Papp T."/>
            <person name="Martin F.M."/>
            <person name="Miettinen O."/>
            <person name="Hibbett D.S."/>
            <person name="Nagy L.G."/>
        </authorList>
    </citation>
    <scope>NUCLEOTIDE SEQUENCE [LARGE SCALE GENOMIC DNA]</scope>
    <source>
        <strain evidence="1 2">NL-1719</strain>
    </source>
</reference>